<organism evidence="1 2">
    <name type="scientific">Portunus trituberculatus</name>
    <name type="common">Swimming crab</name>
    <name type="synonym">Neptunus trituberculatus</name>
    <dbReference type="NCBI Taxonomy" id="210409"/>
    <lineage>
        <taxon>Eukaryota</taxon>
        <taxon>Metazoa</taxon>
        <taxon>Ecdysozoa</taxon>
        <taxon>Arthropoda</taxon>
        <taxon>Crustacea</taxon>
        <taxon>Multicrustacea</taxon>
        <taxon>Malacostraca</taxon>
        <taxon>Eumalacostraca</taxon>
        <taxon>Eucarida</taxon>
        <taxon>Decapoda</taxon>
        <taxon>Pleocyemata</taxon>
        <taxon>Brachyura</taxon>
        <taxon>Eubrachyura</taxon>
        <taxon>Portunoidea</taxon>
        <taxon>Portunidae</taxon>
        <taxon>Portuninae</taxon>
        <taxon>Portunus</taxon>
    </lineage>
</organism>
<comment type="caution">
    <text evidence="1">The sequence shown here is derived from an EMBL/GenBank/DDBJ whole genome shotgun (WGS) entry which is preliminary data.</text>
</comment>
<keyword evidence="2" id="KW-1185">Reference proteome</keyword>
<dbReference type="Proteomes" id="UP000324222">
    <property type="component" value="Unassembled WGS sequence"/>
</dbReference>
<dbReference type="AlphaFoldDB" id="A0A5B7GJU5"/>
<name>A0A5B7GJU5_PORTR</name>
<sequence length="152" mass="16441">MAYWEIVLAGNGRRGQRGKQQTAAPHSRAKIWREKVCGRGGSRYGVPEPPATPLYRACACVRLSVCSPVTSQSHLPVPKVRKPAKYGADPALQQIKMPQCNVPSAVTMAFPAGLCLAPPLGCPWECAGSEGRCPDRAGVRGERVKRFTWVGE</sequence>
<protein>
    <submittedName>
        <fullName evidence="1">Uncharacterized protein</fullName>
    </submittedName>
</protein>
<evidence type="ECO:0000313" key="2">
    <source>
        <dbReference type="Proteomes" id="UP000324222"/>
    </source>
</evidence>
<dbReference type="EMBL" id="VSRR010017471">
    <property type="protein sequence ID" value="MPC60391.1"/>
    <property type="molecule type" value="Genomic_DNA"/>
</dbReference>
<proteinExistence type="predicted"/>
<gene>
    <name evidence="1" type="ORF">E2C01_054435</name>
</gene>
<evidence type="ECO:0000313" key="1">
    <source>
        <dbReference type="EMBL" id="MPC60391.1"/>
    </source>
</evidence>
<accession>A0A5B7GJU5</accession>
<reference evidence="1 2" key="1">
    <citation type="submission" date="2019-05" db="EMBL/GenBank/DDBJ databases">
        <title>Another draft genome of Portunus trituberculatus and its Hox gene families provides insights of decapod evolution.</title>
        <authorList>
            <person name="Jeong J.-H."/>
            <person name="Song I."/>
            <person name="Kim S."/>
            <person name="Choi T."/>
            <person name="Kim D."/>
            <person name="Ryu S."/>
            <person name="Kim W."/>
        </authorList>
    </citation>
    <scope>NUCLEOTIDE SEQUENCE [LARGE SCALE GENOMIC DNA]</scope>
    <source>
        <tissue evidence="1">Muscle</tissue>
    </source>
</reference>